<dbReference type="EMBL" id="DRMS01000437">
    <property type="protein sequence ID" value="HFC93443.1"/>
    <property type="molecule type" value="Genomic_DNA"/>
</dbReference>
<name>A0A7V2WVS6_LEUMU</name>
<organism evidence="2">
    <name type="scientific">Leucothrix mucor</name>
    <dbReference type="NCBI Taxonomy" id="45248"/>
    <lineage>
        <taxon>Bacteria</taxon>
        <taxon>Pseudomonadati</taxon>
        <taxon>Pseudomonadota</taxon>
        <taxon>Gammaproteobacteria</taxon>
        <taxon>Thiotrichales</taxon>
        <taxon>Thiotrichaceae</taxon>
        <taxon>Leucothrix</taxon>
    </lineage>
</organism>
<evidence type="ECO:0008006" key="3">
    <source>
        <dbReference type="Google" id="ProtNLM"/>
    </source>
</evidence>
<keyword evidence="1" id="KW-0812">Transmembrane</keyword>
<dbReference type="InterPro" id="IPR008965">
    <property type="entry name" value="CBM2/CBM3_carb-bd_dom_sf"/>
</dbReference>
<proteinExistence type="predicted"/>
<sequence>MNSKWLISIAYLIINLVINIAQADIQKIIPSKTSFQVSSGDIVEFDLDYSSSSPNQTTGLGLKLNYDSSKLLLINISEVFSTGKLAQSIGTKKNGNGELEGSDLTGQVINIAWVSLNGKWPGADTAGVKLMRVKFKVVEELDSSTTINISGEASADNIFSTTPVVISPIKKSTAFKLPPATGGGVISWWFILSFLLLVVFQQCKRYVKVNQKMH</sequence>
<feature type="transmembrane region" description="Helical" evidence="1">
    <location>
        <begin position="180"/>
        <end position="200"/>
    </location>
</feature>
<evidence type="ECO:0000256" key="1">
    <source>
        <dbReference type="SAM" id="Phobius"/>
    </source>
</evidence>
<reference evidence="2" key="1">
    <citation type="journal article" date="2020" name="mSystems">
        <title>Genome- and Community-Level Interaction Insights into Carbon Utilization and Element Cycling Functions of Hydrothermarchaeota in Hydrothermal Sediment.</title>
        <authorList>
            <person name="Zhou Z."/>
            <person name="Liu Y."/>
            <person name="Xu W."/>
            <person name="Pan J."/>
            <person name="Luo Z.H."/>
            <person name="Li M."/>
        </authorList>
    </citation>
    <scope>NUCLEOTIDE SEQUENCE [LARGE SCALE GENOMIC DNA]</scope>
    <source>
        <strain evidence="2">HyVt-493</strain>
    </source>
</reference>
<dbReference type="Gene3D" id="2.60.40.680">
    <property type="match status" value="1"/>
</dbReference>
<evidence type="ECO:0000313" key="2">
    <source>
        <dbReference type="EMBL" id="HFC93443.1"/>
    </source>
</evidence>
<keyword evidence="1" id="KW-0472">Membrane</keyword>
<comment type="caution">
    <text evidence="2">The sequence shown here is derived from an EMBL/GenBank/DDBJ whole genome shotgun (WGS) entry which is preliminary data.</text>
</comment>
<dbReference type="GO" id="GO:0030246">
    <property type="term" value="F:carbohydrate binding"/>
    <property type="evidence" value="ECO:0007669"/>
    <property type="project" value="InterPro"/>
</dbReference>
<gene>
    <name evidence="2" type="ORF">ENJ51_11600</name>
</gene>
<accession>A0A7V2WVS6</accession>
<dbReference type="Proteomes" id="UP000885750">
    <property type="component" value="Unassembled WGS sequence"/>
</dbReference>
<dbReference type="AlphaFoldDB" id="A0A7V2WVS6"/>
<protein>
    <recommendedName>
        <fullName evidence="3">Cohesin domain-containing protein</fullName>
    </recommendedName>
</protein>
<dbReference type="SUPFAM" id="SSF49384">
    <property type="entry name" value="Carbohydrate-binding domain"/>
    <property type="match status" value="1"/>
</dbReference>
<keyword evidence="1" id="KW-1133">Transmembrane helix</keyword>